<dbReference type="EMBL" id="KN818361">
    <property type="protein sequence ID" value="KIL57670.1"/>
    <property type="molecule type" value="Genomic_DNA"/>
</dbReference>
<sequence length="430" mass="49558">MNWQTLAPELIFQILSKFLPGLTLDVTGPSYFPWYLGHICSSWRAVFKSSPQFWSSHVVDIWPNADLERTMVLIEMAIQQSKNHPLTFQYKDNLSHYHKLLEALMAQSTRWLNAYLYLSPSTANLLYAVKTRLPILRTFRLMITGKEDSLQFSDLFEDAPQVRHVCIVDYPAWKLNWSSITTLHLRSENKVQSGLLVKFLQGIEHLEELYLKGDGCDTFAPRVTLPFLRCLGTSAVKNLLLFETPALEELYIEAFSNRTAMQYSWLVRDWVVPLNHLKKLVLLLTRIDMAVLIFQCLPANVPNIDFYIQDFSLLKILPLYPSARHLETMTVGVVDYESREVIDVLDVFDLWSAQGNAATGFGPFQGLKRFTLILYDLECAEVLDRIESRITNLFEERGVRCSIKHPLYYSDFAVPPFDLFGGQVAVYCNY</sequence>
<evidence type="ECO:0008006" key="3">
    <source>
        <dbReference type="Google" id="ProtNLM"/>
    </source>
</evidence>
<accession>A0A0C2S4P3</accession>
<dbReference type="Proteomes" id="UP000054549">
    <property type="component" value="Unassembled WGS sequence"/>
</dbReference>
<evidence type="ECO:0000313" key="1">
    <source>
        <dbReference type="EMBL" id="KIL57670.1"/>
    </source>
</evidence>
<reference evidence="1 2" key="1">
    <citation type="submission" date="2014-04" db="EMBL/GenBank/DDBJ databases">
        <title>Evolutionary Origins and Diversification of the Mycorrhizal Mutualists.</title>
        <authorList>
            <consortium name="DOE Joint Genome Institute"/>
            <consortium name="Mycorrhizal Genomics Consortium"/>
            <person name="Kohler A."/>
            <person name="Kuo A."/>
            <person name="Nagy L.G."/>
            <person name="Floudas D."/>
            <person name="Copeland A."/>
            <person name="Barry K.W."/>
            <person name="Cichocki N."/>
            <person name="Veneault-Fourrey C."/>
            <person name="LaButti K."/>
            <person name="Lindquist E.A."/>
            <person name="Lipzen A."/>
            <person name="Lundell T."/>
            <person name="Morin E."/>
            <person name="Murat C."/>
            <person name="Riley R."/>
            <person name="Ohm R."/>
            <person name="Sun H."/>
            <person name="Tunlid A."/>
            <person name="Henrissat B."/>
            <person name="Grigoriev I.V."/>
            <person name="Hibbett D.S."/>
            <person name="Martin F."/>
        </authorList>
    </citation>
    <scope>NUCLEOTIDE SEQUENCE [LARGE SCALE GENOMIC DNA]</scope>
    <source>
        <strain evidence="1 2">Koide BX008</strain>
    </source>
</reference>
<evidence type="ECO:0000313" key="2">
    <source>
        <dbReference type="Proteomes" id="UP000054549"/>
    </source>
</evidence>
<dbReference type="AlphaFoldDB" id="A0A0C2S4P3"/>
<name>A0A0C2S4P3_AMAMK</name>
<protein>
    <recommendedName>
        <fullName evidence="3">F-box domain-containing protein</fullName>
    </recommendedName>
</protein>
<dbReference type="HOGENOM" id="CLU_049746_0_0_1"/>
<organism evidence="1 2">
    <name type="scientific">Amanita muscaria (strain Koide BX008)</name>
    <dbReference type="NCBI Taxonomy" id="946122"/>
    <lineage>
        <taxon>Eukaryota</taxon>
        <taxon>Fungi</taxon>
        <taxon>Dikarya</taxon>
        <taxon>Basidiomycota</taxon>
        <taxon>Agaricomycotina</taxon>
        <taxon>Agaricomycetes</taxon>
        <taxon>Agaricomycetidae</taxon>
        <taxon>Agaricales</taxon>
        <taxon>Pluteineae</taxon>
        <taxon>Amanitaceae</taxon>
        <taxon>Amanita</taxon>
    </lineage>
</organism>
<dbReference type="InParanoid" id="A0A0C2S4P3"/>
<dbReference type="OrthoDB" id="2999595at2759"/>
<gene>
    <name evidence="1" type="ORF">M378DRAFT_375834</name>
</gene>
<proteinExistence type="predicted"/>
<keyword evidence="2" id="KW-1185">Reference proteome</keyword>
<dbReference type="STRING" id="946122.A0A0C2S4P3"/>